<organism evidence="2 3">
    <name type="scientific">Cystobacter fuscus (strain ATCC 25194 / DSM 2262 / NBRC 100088 / M29)</name>
    <dbReference type="NCBI Taxonomy" id="1242864"/>
    <lineage>
        <taxon>Bacteria</taxon>
        <taxon>Pseudomonadati</taxon>
        <taxon>Myxococcota</taxon>
        <taxon>Myxococcia</taxon>
        <taxon>Myxococcales</taxon>
        <taxon>Cystobacterineae</taxon>
        <taxon>Archangiaceae</taxon>
        <taxon>Cystobacter</taxon>
    </lineage>
</organism>
<reference evidence="2" key="1">
    <citation type="submission" date="2013-05" db="EMBL/GenBank/DDBJ databases">
        <title>Genome assembly of Cystobacter fuscus DSM 2262.</title>
        <authorList>
            <person name="Sharma G."/>
            <person name="Khatri I."/>
            <person name="Kaur C."/>
            <person name="Mayilraj S."/>
            <person name="Subramanian S."/>
        </authorList>
    </citation>
    <scope>NUCLEOTIDE SEQUENCE [LARGE SCALE GENOMIC DNA]</scope>
    <source>
        <strain evidence="2">DSM 2262</strain>
    </source>
</reference>
<sequence length="39" mass="4188">MNVHGNPSQSEMTQSLDLLPGVSSLLTRVQSPGQTFSQD</sequence>
<protein>
    <submittedName>
        <fullName evidence="2">Uncharacterized protein</fullName>
    </submittedName>
</protein>
<feature type="compositionally biased region" description="Polar residues" evidence="1">
    <location>
        <begin position="24"/>
        <end position="39"/>
    </location>
</feature>
<proteinExistence type="predicted"/>
<keyword evidence="3" id="KW-1185">Reference proteome</keyword>
<feature type="compositionally biased region" description="Polar residues" evidence="1">
    <location>
        <begin position="1"/>
        <end position="16"/>
    </location>
</feature>
<dbReference type="EMBL" id="ANAH02000010">
    <property type="protein sequence ID" value="EPX61497.1"/>
    <property type="molecule type" value="Genomic_DNA"/>
</dbReference>
<dbReference type="AlphaFoldDB" id="S9PGH0"/>
<feature type="region of interest" description="Disordered" evidence="1">
    <location>
        <begin position="1"/>
        <end position="39"/>
    </location>
</feature>
<dbReference type="Proteomes" id="UP000011682">
    <property type="component" value="Unassembled WGS sequence"/>
</dbReference>
<comment type="caution">
    <text evidence="2">The sequence shown here is derived from an EMBL/GenBank/DDBJ whole genome shotgun (WGS) entry which is preliminary data.</text>
</comment>
<evidence type="ECO:0000256" key="1">
    <source>
        <dbReference type="SAM" id="MobiDB-lite"/>
    </source>
</evidence>
<gene>
    <name evidence="2" type="ORF">D187_001280</name>
</gene>
<evidence type="ECO:0000313" key="3">
    <source>
        <dbReference type="Proteomes" id="UP000011682"/>
    </source>
</evidence>
<evidence type="ECO:0000313" key="2">
    <source>
        <dbReference type="EMBL" id="EPX61497.1"/>
    </source>
</evidence>
<accession>S9PGH0</accession>
<name>S9PGH0_CYSF2</name>